<reference evidence="1" key="1">
    <citation type="submission" date="2022-10" db="EMBL/GenBank/DDBJ databases">
        <title>Genome Sequence of Xylaria curta.</title>
        <authorList>
            <person name="Buettner E."/>
        </authorList>
    </citation>
    <scope>NUCLEOTIDE SEQUENCE</scope>
    <source>
        <strain evidence="1">Babe10</strain>
    </source>
</reference>
<accession>A0ACC1N4X5</accession>
<keyword evidence="2" id="KW-1185">Reference proteome</keyword>
<name>A0ACC1N4X5_9PEZI</name>
<evidence type="ECO:0000313" key="1">
    <source>
        <dbReference type="EMBL" id="KAJ2973906.1"/>
    </source>
</evidence>
<sequence length="279" mass="31611">MDHSFIPTVPRRKHTRDPSIPDIFHTLPPCSDQRPRRPRGRFQRRRLAARAPQREHTHRHTQWFFYSFWTDGQGSVTYNNGPRGSYEVSWSNVNNFVAGKGWNPGKNRVISYNGTWNGANVNSYLAVYGSPGTTSATRSWTSCGNMMRTIKTMTDAQGGKLCDLNITFVSFDSSVVKFPQGSRHCRHHVEMWPVGDKGNDEAKHEAFVRHSVPYFWDMTRGRVGILYKCLNQTRVEIARVAGFGFDKDAVLVLNGNELDDVVALSTCIILLNGRDAMDA</sequence>
<proteinExistence type="predicted"/>
<evidence type="ECO:0000313" key="2">
    <source>
        <dbReference type="Proteomes" id="UP001143856"/>
    </source>
</evidence>
<protein>
    <submittedName>
        <fullName evidence="1">Uncharacterized protein</fullName>
    </submittedName>
</protein>
<comment type="caution">
    <text evidence="1">The sequence shown here is derived from an EMBL/GenBank/DDBJ whole genome shotgun (WGS) entry which is preliminary data.</text>
</comment>
<dbReference type="EMBL" id="JAPDGR010002853">
    <property type="protein sequence ID" value="KAJ2973906.1"/>
    <property type="molecule type" value="Genomic_DNA"/>
</dbReference>
<organism evidence="1 2">
    <name type="scientific">Xylaria curta</name>
    <dbReference type="NCBI Taxonomy" id="42375"/>
    <lineage>
        <taxon>Eukaryota</taxon>
        <taxon>Fungi</taxon>
        <taxon>Dikarya</taxon>
        <taxon>Ascomycota</taxon>
        <taxon>Pezizomycotina</taxon>
        <taxon>Sordariomycetes</taxon>
        <taxon>Xylariomycetidae</taxon>
        <taxon>Xylariales</taxon>
        <taxon>Xylariaceae</taxon>
        <taxon>Xylaria</taxon>
    </lineage>
</organism>
<gene>
    <name evidence="1" type="ORF">NUW58_g8822</name>
</gene>
<dbReference type="Proteomes" id="UP001143856">
    <property type="component" value="Unassembled WGS sequence"/>
</dbReference>